<reference evidence="2 3" key="1">
    <citation type="submission" date="2018-05" db="EMBL/GenBank/DDBJ databases">
        <title>Salinimonas sp. HMF8227 Genome sequencing and assembly.</title>
        <authorList>
            <person name="Kang H."/>
            <person name="Kang J."/>
            <person name="Cha I."/>
            <person name="Kim H."/>
            <person name="Joh K."/>
        </authorList>
    </citation>
    <scope>NUCLEOTIDE SEQUENCE [LARGE SCALE GENOMIC DNA]</scope>
    <source>
        <strain evidence="2 3">HMF8227</strain>
    </source>
</reference>
<dbReference type="PROSITE" id="PS00409">
    <property type="entry name" value="PROKAR_NTER_METHYL"/>
    <property type="match status" value="1"/>
</dbReference>
<evidence type="ECO:0000256" key="1">
    <source>
        <dbReference type="SAM" id="Phobius"/>
    </source>
</evidence>
<sequence>MMSAYRTSKGFTLIELLVVITIMMTVVSLVGGLSIDMLSKYRKKAEEKRLVTILSQLSESAMIRQEGMDVNLNQAQLTASFQEGQQEYYRHTFEFIRFNQQRIRINSQGLPSLTTINYQFDGSRETLNVGKALL</sequence>
<accession>A0A2S2E2G4</accession>
<dbReference type="InterPro" id="IPR012902">
    <property type="entry name" value="N_methyl_site"/>
</dbReference>
<dbReference type="EMBL" id="CP029347">
    <property type="protein sequence ID" value="AWL11207.1"/>
    <property type="molecule type" value="Genomic_DNA"/>
</dbReference>
<proteinExistence type="predicted"/>
<dbReference type="NCBIfam" id="TIGR02532">
    <property type="entry name" value="IV_pilin_GFxxxE"/>
    <property type="match status" value="1"/>
</dbReference>
<organism evidence="2 3">
    <name type="scientific">Saliniradius amylolyticus</name>
    <dbReference type="NCBI Taxonomy" id="2183582"/>
    <lineage>
        <taxon>Bacteria</taxon>
        <taxon>Pseudomonadati</taxon>
        <taxon>Pseudomonadota</taxon>
        <taxon>Gammaproteobacteria</taxon>
        <taxon>Alteromonadales</taxon>
        <taxon>Alteromonadaceae</taxon>
        <taxon>Saliniradius</taxon>
    </lineage>
</organism>
<evidence type="ECO:0008006" key="4">
    <source>
        <dbReference type="Google" id="ProtNLM"/>
    </source>
</evidence>
<dbReference type="InterPro" id="IPR045584">
    <property type="entry name" value="Pilin-like"/>
</dbReference>
<keyword evidence="3" id="KW-1185">Reference proteome</keyword>
<dbReference type="Gene3D" id="3.30.700.10">
    <property type="entry name" value="Glycoprotein, Type 4 Pilin"/>
    <property type="match status" value="1"/>
</dbReference>
<feature type="transmembrane region" description="Helical" evidence="1">
    <location>
        <begin position="12"/>
        <end position="35"/>
    </location>
</feature>
<keyword evidence="1" id="KW-1133">Transmembrane helix</keyword>
<dbReference type="AlphaFoldDB" id="A0A2S2E2G4"/>
<gene>
    <name evidence="2" type="ORF">HMF8227_00711</name>
</gene>
<evidence type="ECO:0000313" key="3">
    <source>
        <dbReference type="Proteomes" id="UP000245728"/>
    </source>
</evidence>
<keyword evidence="1" id="KW-0812">Transmembrane</keyword>
<dbReference type="SUPFAM" id="SSF54523">
    <property type="entry name" value="Pili subunits"/>
    <property type="match status" value="1"/>
</dbReference>
<dbReference type="OrthoDB" id="6238548at2"/>
<dbReference type="KEGG" id="salh:HMF8227_00711"/>
<keyword evidence="1" id="KW-0472">Membrane</keyword>
<evidence type="ECO:0000313" key="2">
    <source>
        <dbReference type="EMBL" id="AWL11207.1"/>
    </source>
</evidence>
<protein>
    <recommendedName>
        <fullName evidence="4">Type II secretion system protein</fullName>
    </recommendedName>
</protein>
<name>A0A2S2E2G4_9ALTE</name>
<dbReference type="Proteomes" id="UP000245728">
    <property type="component" value="Chromosome"/>
</dbReference>
<dbReference type="Pfam" id="PF07963">
    <property type="entry name" value="N_methyl"/>
    <property type="match status" value="1"/>
</dbReference>